<dbReference type="Pfam" id="PF05637">
    <property type="entry name" value="Glyco_transf_34"/>
    <property type="match status" value="1"/>
</dbReference>
<evidence type="ECO:0000256" key="3">
    <source>
        <dbReference type="ARBA" id="ARBA00022679"/>
    </source>
</evidence>
<dbReference type="GO" id="GO:0000139">
    <property type="term" value="C:Golgi membrane"/>
    <property type="evidence" value="ECO:0007669"/>
    <property type="project" value="UniProtKB-SubCell"/>
</dbReference>
<dbReference type="GO" id="GO:0009969">
    <property type="term" value="P:xyloglucan biosynthetic process"/>
    <property type="evidence" value="ECO:0007669"/>
    <property type="project" value="TreeGrafter"/>
</dbReference>
<keyword evidence="4" id="KW-0812">Transmembrane</keyword>
<name>A0AAN7JKK1_9MYRT</name>
<evidence type="ECO:0000256" key="1">
    <source>
        <dbReference type="ARBA" id="ARBA00004323"/>
    </source>
</evidence>
<keyword evidence="3" id="KW-0808">Transferase</keyword>
<dbReference type="EMBL" id="JAXIOK010000020">
    <property type="protein sequence ID" value="KAK4747250.1"/>
    <property type="molecule type" value="Genomic_DNA"/>
</dbReference>
<keyword evidence="8" id="KW-1185">Reference proteome</keyword>
<reference evidence="7 8" key="1">
    <citation type="journal article" date="2023" name="Hortic Res">
        <title>Pangenome of water caltrop reveals structural variations and asymmetric subgenome divergence after allopolyploidization.</title>
        <authorList>
            <person name="Zhang X."/>
            <person name="Chen Y."/>
            <person name="Wang L."/>
            <person name="Yuan Y."/>
            <person name="Fang M."/>
            <person name="Shi L."/>
            <person name="Lu R."/>
            <person name="Comes H.P."/>
            <person name="Ma Y."/>
            <person name="Chen Y."/>
            <person name="Huang G."/>
            <person name="Zhou Y."/>
            <person name="Zheng Z."/>
            <person name="Qiu Y."/>
        </authorList>
    </citation>
    <scope>NUCLEOTIDE SEQUENCE [LARGE SCALE GENOMIC DNA]</scope>
    <source>
        <tissue evidence="7">Roots</tissue>
    </source>
</reference>
<evidence type="ECO:0000313" key="7">
    <source>
        <dbReference type="EMBL" id="KAK4747250.1"/>
    </source>
</evidence>
<feature type="compositionally biased region" description="Low complexity" evidence="6">
    <location>
        <begin position="74"/>
        <end position="100"/>
    </location>
</feature>
<sequence length="201" mass="22708">MIMERCIGAHRWHRIQRALRHGKVTVICLLLTVVVLRGTIGAGKFGTPEQDFVNIRDQIVHKIAEHRRVLEEIQPQQQQQAKTTSDSADSSGSSSTSNSNSYMEFDINAILKDEGPEEKSDPNKPYSIGPKISDWDEQPSLWLKANPQFPNFIGPEKPRVLGSSPKPCENPVGDHYLLKSVKNKIDYCRLHGIEIFYNMAL</sequence>
<comment type="caution">
    <text evidence="7">The sequence shown here is derived from an EMBL/GenBank/DDBJ whole genome shotgun (WGS) entry which is preliminary data.</text>
</comment>
<dbReference type="GO" id="GO:0005802">
    <property type="term" value="C:trans-Golgi network"/>
    <property type="evidence" value="ECO:0007669"/>
    <property type="project" value="TreeGrafter"/>
</dbReference>
<evidence type="ECO:0000256" key="4">
    <source>
        <dbReference type="ARBA" id="ARBA00022968"/>
    </source>
</evidence>
<feature type="region of interest" description="Disordered" evidence="6">
    <location>
        <begin position="73"/>
        <end position="100"/>
    </location>
</feature>
<dbReference type="InterPro" id="IPR008630">
    <property type="entry name" value="Glyco_trans_34"/>
</dbReference>
<dbReference type="AlphaFoldDB" id="A0AAN7JKK1"/>
<evidence type="ECO:0000313" key="8">
    <source>
        <dbReference type="Proteomes" id="UP001345219"/>
    </source>
</evidence>
<dbReference type="Proteomes" id="UP001345219">
    <property type="component" value="Chromosome 20"/>
</dbReference>
<protein>
    <submittedName>
        <fullName evidence="7">Uncharacterized protein</fullName>
    </submittedName>
</protein>
<dbReference type="GO" id="GO:0005768">
    <property type="term" value="C:endosome"/>
    <property type="evidence" value="ECO:0007669"/>
    <property type="project" value="TreeGrafter"/>
</dbReference>
<evidence type="ECO:0000256" key="5">
    <source>
        <dbReference type="ARBA" id="ARBA00023034"/>
    </source>
</evidence>
<keyword evidence="2" id="KW-0328">Glycosyltransferase</keyword>
<organism evidence="7 8">
    <name type="scientific">Trapa incisa</name>
    <dbReference type="NCBI Taxonomy" id="236973"/>
    <lineage>
        <taxon>Eukaryota</taxon>
        <taxon>Viridiplantae</taxon>
        <taxon>Streptophyta</taxon>
        <taxon>Embryophyta</taxon>
        <taxon>Tracheophyta</taxon>
        <taxon>Spermatophyta</taxon>
        <taxon>Magnoliopsida</taxon>
        <taxon>eudicotyledons</taxon>
        <taxon>Gunneridae</taxon>
        <taxon>Pentapetalae</taxon>
        <taxon>rosids</taxon>
        <taxon>malvids</taxon>
        <taxon>Myrtales</taxon>
        <taxon>Lythraceae</taxon>
        <taxon>Trapa</taxon>
    </lineage>
</organism>
<proteinExistence type="predicted"/>
<dbReference type="PANTHER" id="PTHR31311:SF5">
    <property type="entry name" value="XYLOGLUCAN 6-XYLOSYLTRANSFERASE 2"/>
    <property type="match status" value="1"/>
</dbReference>
<dbReference type="GO" id="GO:0033843">
    <property type="term" value="F:xyloglucan 6-xylosyltransferase activity"/>
    <property type="evidence" value="ECO:0007669"/>
    <property type="project" value="TreeGrafter"/>
</dbReference>
<dbReference type="GO" id="GO:0035252">
    <property type="term" value="F:UDP-xylosyltransferase activity"/>
    <property type="evidence" value="ECO:0007669"/>
    <property type="project" value="TreeGrafter"/>
</dbReference>
<keyword evidence="5" id="KW-0333">Golgi apparatus</keyword>
<gene>
    <name evidence="7" type="ORF">SAY87_026287</name>
</gene>
<comment type="subcellular location">
    <subcellularLocation>
        <location evidence="1">Golgi apparatus membrane</location>
        <topology evidence="1">Single-pass type II membrane protein</topology>
    </subcellularLocation>
</comment>
<dbReference type="PANTHER" id="PTHR31311">
    <property type="entry name" value="XYLOGLUCAN 6-XYLOSYLTRANSFERASE 5-RELATED-RELATED"/>
    <property type="match status" value="1"/>
</dbReference>
<evidence type="ECO:0000256" key="2">
    <source>
        <dbReference type="ARBA" id="ARBA00022676"/>
    </source>
</evidence>
<keyword evidence="4" id="KW-0735">Signal-anchor</keyword>
<evidence type="ECO:0000256" key="6">
    <source>
        <dbReference type="SAM" id="MobiDB-lite"/>
    </source>
</evidence>
<accession>A0AAN7JKK1</accession>
<dbReference type="GO" id="GO:0016758">
    <property type="term" value="F:hexosyltransferase activity"/>
    <property type="evidence" value="ECO:0007669"/>
    <property type="project" value="TreeGrafter"/>
</dbReference>